<feature type="transmembrane region" description="Helical" evidence="6">
    <location>
        <begin position="334"/>
        <end position="356"/>
    </location>
</feature>
<evidence type="ECO:0000256" key="3">
    <source>
        <dbReference type="ARBA" id="ARBA00022692"/>
    </source>
</evidence>
<feature type="domain" description="Major facilitator superfamily (MFS) profile" evidence="7">
    <location>
        <begin position="43"/>
        <end position="570"/>
    </location>
</feature>
<dbReference type="AlphaFoldDB" id="A0A1G4MC21"/>
<dbReference type="FunFam" id="1.20.1250.20:FF:000373">
    <property type="entry name" value="Vacuolar basic amino acid transporter"/>
    <property type="match status" value="1"/>
</dbReference>
<evidence type="ECO:0000256" key="6">
    <source>
        <dbReference type="SAM" id="Phobius"/>
    </source>
</evidence>
<dbReference type="InterPro" id="IPR020846">
    <property type="entry name" value="MFS_dom"/>
</dbReference>
<dbReference type="CDD" id="cd17502">
    <property type="entry name" value="MFS_Azr1_MDR_like"/>
    <property type="match status" value="1"/>
</dbReference>
<dbReference type="Gene3D" id="1.20.1250.20">
    <property type="entry name" value="MFS general substrate transporter like domains"/>
    <property type="match status" value="1"/>
</dbReference>
<feature type="transmembrane region" description="Helical" evidence="6">
    <location>
        <begin position="292"/>
        <end position="313"/>
    </location>
</feature>
<evidence type="ECO:0000259" key="7">
    <source>
        <dbReference type="PROSITE" id="PS50850"/>
    </source>
</evidence>
<dbReference type="OMA" id="VWKPEQA"/>
<dbReference type="PROSITE" id="PS50850">
    <property type="entry name" value="MFS"/>
    <property type="match status" value="1"/>
</dbReference>
<evidence type="ECO:0000256" key="4">
    <source>
        <dbReference type="ARBA" id="ARBA00022989"/>
    </source>
</evidence>
<feature type="transmembrane region" description="Helical" evidence="6">
    <location>
        <begin position="433"/>
        <end position="454"/>
    </location>
</feature>
<name>A0A1G4MC21_LACFM</name>
<proteinExistence type="inferred from homology"/>
<evidence type="ECO:0000256" key="1">
    <source>
        <dbReference type="ARBA" id="ARBA00004141"/>
    </source>
</evidence>
<feature type="transmembrane region" description="Helical" evidence="6">
    <location>
        <begin position="133"/>
        <end position="153"/>
    </location>
</feature>
<dbReference type="InterPro" id="IPR011701">
    <property type="entry name" value="MFS"/>
</dbReference>
<dbReference type="SUPFAM" id="SSF103473">
    <property type="entry name" value="MFS general substrate transporter"/>
    <property type="match status" value="2"/>
</dbReference>
<feature type="transmembrane region" description="Helical" evidence="6">
    <location>
        <begin position="40"/>
        <end position="65"/>
    </location>
</feature>
<feature type="transmembrane region" description="Helical" evidence="6">
    <location>
        <begin position="547"/>
        <end position="566"/>
    </location>
</feature>
<dbReference type="Gene3D" id="1.20.1720.10">
    <property type="entry name" value="Multidrug resistance protein D"/>
    <property type="match status" value="1"/>
</dbReference>
<dbReference type="Proteomes" id="UP000190831">
    <property type="component" value="Chromosome E"/>
</dbReference>
<evidence type="ECO:0000256" key="2">
    <source>
        <dbReference type="ARBA" id="ARBA00008335"/>
    </source>
</evidence>
<dbReference type="GO" id="GO:0005886">
    <property type="term" value="C:plasma membrane"/>
    <property type="evidence" value="ECO:0007669"/>
    <property type="project" value="TreeGrafter"/>
</dbReference>
<comment type="similarity">
    <text evidence="2">Belongs to the major facilitator superfamily.</text>
</comment>
<comment type="subcellular location">
    <subcellularLocation>
        <location evidence="1">Membrane</location>
        <topology evidence="1">Multi-pass membrane protein</topology>
    </subcellularLocation>
</comment>
<evidence type="ECO:0000313" key="8">
    <source>
        <dbReference type="EMBL" id="SCW01461.1"/>
    </source>
</evidence>
<reference evidence="9" key="1">
    <citation type="submission" date="2016-03" db="EMBL/GenBank/DDBJ databases">
        <authorList>
            <person name="Devillers H."/>
        </authorList>
    </citation>
    <scope>NUCLEOTIDE SEQUENCE [LARGE SCALE GENOMIC DNA]</scope>
</reference>
<dbReference type="PANTHER" id="PTHR23501">
    <property type="entry name" value="MAJOR FACILITATOR SUPERFAMILY"/>
    <property type="match status" value="1"/>
</dbReference>
<gene>
    <name evidence="8" type="ORF">LAFE_0E00122G</name>
</gene>
<feature type="transmembrane region" description="Helical" evidence="6">
    <location>
        <begin position="376"/>
        <end position="396"/>
    </location>
</feature>
<keyword evidence="5 6" id="KW-0472">Membrane</keyword>
<feature type="transmembrane region" description="Helical" evidence="6">
    <location>
        <begin position="77"/>
        <end position="97"/>
    </location>
</feature>
<evidence type="ECO:0000313" key="9">
    <source>
        <dbReference type="Proteomes" id="UP000190831"/>
    </source>
</evidence>
<feature type="transmembrane region" description="Helical" evidence="6">
    <location>
        <begin position="165"/>
        <end position="184"/>
    </location>
</feature>
<protein>
    <submittedName>
        <fullName evidence="8">LAFE_0E00122g1_1</fullName>
    </submittedName>
</protein>
<dbReference type="PANTHER" id="PTHR23501:SF198">
    <property type="entry name" value="AZOLE RESISTANCE PROTEIN 1-RELATED"/>
    <property type="match status" value="1"/>
</dbReference>
<dbReference type="OrthoDB" id="10021397at2759"/>
<keyword evidence="4 6" id="KW-1133">Transmembrane helix</keyword>
<sequence>MSGREESKNENILELSKSEAYQESAESAAPQKNIIANTGLFLCIGSLTLILFITALDILIVGTIIDVVAEQFGEYSKTGWLVTGYSLPNAIFSLLWGRLASTIGFQTSVVFAIAIFEAGSLVAALAHSMNMLIAGRVIAGVGGSGLQTLCFVIGSSMVGERSRPLIISVLSCAFAIAAVVGPIIGGAFTTHVTWRWCFYINLPIGGLAIILFLLTYNPDKKRFSTRIRGFLESLLKIDPRKLVMKNLWSECFKSLIFKFDFIGFSINSAGLVLFLLGLTFGGNVYHWGSGQVITYLVLGVVLFLCSLVYDFFIFDILNPQATNMAFRPLLLKKLLIHPAILIPNLVTFLLCVGYNGQMIYSVQFFQLVLGSSAWKAGLHLIPIVITNVIAAITSGIVTKKYGVVKPMLVLGGVLGVIGAGLITLMDYKSNSSMQIGVLILPGFSLGFVLQASLMTTQLQIQKDRPEAMVDFIEITAFNTFMKSLGTTFGGILSTTVFTASLSEKISKLHLEPYVNQSVDDMIHYRINNFDGKHSVIAATLSDSIKNVFWMDLGFYGLGFILCIFASNKKLSVSKTSKAKDDLCV</sequence>
<feature type="transmembrane region" description="Helical" evidence="6">
    <location>
        <begin position="408"/>
        <end position="427"/>
    </location>
</feature>
<feature type="transmembrane region" description="Helical" evidence="6">
    <location>
        <begin position="261"/>
        <end position="280"/>
    </location>
</feature>
<keyword evidence="3 6" id="KW-0812">Transmembrane</keyword>
<accession>A0A1G4MC21</accession>
<dbReference type="InterPro" id="IPR036259">
    <property type="entry name" value="MFS_trans_sf"/>
</dbReference>
<dbReference type="EMBL" id="LT598488">
    <property type="protein sequence ID" value="SCW01461.1"/>
    <property type="molecule type" value="Genomic_DNA"/>
</dbReference>
<feature type="transmembrane region" description="Helical" evidence="6">
    <location>
        <begin position="109"/>
        <end position="127"/>
    </location>
</feature>
<evidence type="ECO:0000256" key="5">
    <source>
        <dbReference type="ARBA" id="ARBA00023136"/>
    </source>
</evidence>
<keyword evidence="9" id="KW-1185">Reference proteome</keyword>
<feature type="transmembrane region" description="Helical" evidence="6">
    <location>
        <begin position="196"/>
        <end position="216"/>
    </location>
</feature>
<dbReference type="Pfam" id="PF07690">
    <property type="entry name" value="MFS_1"/>
    <property type="match status" value="1"/>
</dbReference>
<dbReference type="GO" id="GO:0022857">
    <property type="term" value="F:transmembrane transporter activity"/>
    <property type="evidence" value="ECO:0007669"/>
    <property type="project" value="InterPro"/>
</dbReference>
<organism evidence="8 9">
    <name type="scientific">Lachancea fermentati</name>
    <name type="common">Zygosaccharomyces fermentati</name>
    <dbReference type="NCBI Taxonomy" id="4955"/>
    <lineage>
        <taxon>Eukaryota</taxon>
        <taxon>Fungi</taxon>
        <taxon>Dikarya</taxon>
        <taxon>Ascomycota</taxon>
        <taxon>Saccharomycotina</taxon>
        <taxon>Saccharomycetes</taxon>
        <taxon>Saccharomycetales</taxon>
        <taxon>Saccharomycetaceae</taxon>
        <taxon>Lachancea</taxon>
    </lineage>
</organism>